<evidence type="ECO:0000259" key="2">
    <source>
        <dbReference type="Pfam" id="PF01636"/>
    </source>
</evidence>
<feature type="domain" description="Aminoglycoside phosphotransferase" evidence="2">
    <location>
        <begin position="29"/>
        <end position="262"/>
    </location>
</feature>
<geneLocation type="plasmid" evidence="3">
    <name>pDson04</name>
</geneLocation>
<dbReference type="InterPro" id="IPR002575">
    <property type="entry name" value="Aminoglycoside_PTrfase"/>
</dbReference>
<dbReference type="PANTHER" id="PTHR21064:SF6">
    <property type="entry name" value="AMINOGLYCOSIDE PHOSPHOTRANSFERASE DOMAIN-CONTAINING PROTEIN"/>
    <property type="match status" value="1"/>
</dbReference>
<organism evidence="3">
    <name type="scientific">Deinococcus sonorensis KR-87</name>
    <dbReference type="NCBI Taxonomy" id="694439"/>
    <lineage>
        <taxon>Bacteria</taxon>
        <taxon>Thermotogati</taxon>
        <taxon>Deinococcota</taxon>
        <taxon>Deinococci</taxon>
        <taxon>Deinococcales</taxon>
        <taxon>Deinococcaceae</taxon>
        <taxon>Deinococcus</taxon>
    </lineage>
</organism>
<dbReference type="GO" id="GO:0019202">
    <property type="term" value="F:amino acid kinase activity"/>
    <property type="evidence" value="ECO:0007669"/>
    <property type="project" value="TreeGrafter"/>
</dbReference>
<evidence type="ECO:0000313" key="3">
    <source>
        <dbReference type="EMBL" id="XBV83461.1"/>
    </source>
</evidence>
<dbReference type="Gene3D" id="3.30.200.20">
    <property type="entry name" value="Phosphorylase Kinase, domain 1"/>
    <property type="match status" value="1"/>
</dbReference>
<dbReference type="Pfam" id="PF01636">
    <property type="entry name" value="APH"/>
    <property type="match status" value="1"/>
</dbReference>
<gene>
    <name evidence="3" type="ORF">ABOD76_00365</name>
</gene>
<dbReference type="PANTHER" id="PTHR21064">
    <property type="entry name" value="AMINOGLYCOSIDE PHOSPHOTRANSFERASE DOMAIN-CONTAINING PROTEIN-RELATED"/>
    <property type="match status" value="1"/>
</dbReference>
<dbReference type="InterPro" id="IPR050249">
    <property type="entry name" value="Pseudomonas-type_ThrB"/>
</dbReference>
<name>A0AAU7U4Q8_9DEIO</name>
<evidence type="ECO:0000256" key="1">
    <source>
        <dbReference type="ARBA" id="ARBA00038240"/>
    </source>
</evidence>
<dbReference type="InterPro" id="IPR011009">
    <property type="entry name" value="Kinase-like_dom_sf"/>
</dbReference>
<comment type="similarity">
    <text evidence="1">Belongs to the pseudomonas-type ThrB family.</text>
</comment>
<keyword evidence="3" id="KW-0614">Plasmid</keyword>
<accession>A0AAU7U4Q8</accession>
<proteinExistence type="inferred from homology"/>
<protein>
    <submittedName>
        <fullName evidence="3">Phosphotransferase</fullName>
    </submittedName>
</protein>
<dbReference type="RefSeq" id="WP_350240956.1">
    <property type="nucleotide sequence ID" value="NZ_CP158296.1"/>
</dbReference>
<dbReference type="EMBL" id="CP158296">
    <property type="protein sequence ID" value="XBV83461.1"/>
    <property type="molecule type" value="Genomic_DNA"/>
</dbReference>
<dbReference type="Gene3D" id="3.90.1200.10">
    <property type="match status" value="1"/>
</dbReference>
<dbReference type="AlphaFoldDB" id="A0AAU7U4Q8"/>
<dbReference type="SUPFAM" id="SSF56112">
    <property type="entry name" value="Protein kinase-like (PK-like)"/>
    <property type="match status" value="1"/>
</dbReference>
<dbReference type="KEGG" id="dsc:ABOD76_00365"/>
<sequence>MDLSTLAPTLQANYGLTAALTPAPLAAEGHNNTLIGLDTPQGAYVLKLMAQAPQEAQQRELRLLEQLSRQHLPFKVAQPCRTLQGEWSVALPPPDRRHLMVLPRLPGGRVPNQPDAWRQVGETLRSLHGALAHLPAGAAPLPLDWTRPDLLHPAVLDPVALAQQRPELWGGVERARTWAEHYRVARQMMATRLAPLSRQLIHGDFNTPNLLFDHGRVTAVLDFEFASVAPPLLDVATALSEVLQDGPLPRWDLARALLDGYGPLSAAEQAALPAALLARQTAVGVWGLGQALEHGPTTTTLARLNALGQLLALIQTEAGQLRTLTDTST</sequence>
<reference evidence="3" key="1">
    <citation type="submission" date="2024-06" db="EMBL/GenBank/DDBJ databases">
        <title>Draft Genome Sequence of Deinococcus sonorensis Type Strain KR-87, a Biofilm Producing Representative of the Genus Deinococcus.</title>
        <authorList>
            <person name="Boren L.S."/>
            <person name="Grosso R.A."/>
            <person name="Hugenberg-Cox A.N."/>
            <person name="Hill J.T.E."/>
            <person name="Albert C.M."/>
            <person name="Tuohy J.M."/>
        </authorList>
    </citation>
    <scope>NUCLEOTIDE SEQUENCE</scope>
    <source>
        <strain evidence="3">KR-87</strain>
        <plasmid evidence="3">pDson04</plasmid>
    </source>
</reference>